<name>A0A6N8HXP8_9FIRM</name>
<feature type="domain" description="Cupin type-2" evidence="1">
    <location>
        <begin position="44"/>
        <end position="110"/>
    </location>
</feature>
<accession>A0A7G8T9W2</accession>
<keyword evidence="4" id="KW-1185">Reference proteome</keyword>
<evidence type="ECO:0000313" key="4">
    <source>
        <dbReference type="Proteomes" id="UP000469440"/>
    </source>
</evidence>
<gene>
    <name evidence="2" type="ORF">CAFE_10630</name>
    <name evidence="3" type="ORF">HCR03_17355</name>
</gene>
<organism evidence="2 4">
    <name type="scientific">Caproicibacter fermentans</name>
    <dbReference type="NCBI Taxonomy" id="2576756"/>
    <lineage>
        <taxon>Bacteria</taxon>
        <taxon>Bacillati</taxon>
        <taxon>Bacillota</taxon>
        <taxon>Clostridia</taxon>
        <taxon>Eubacteriales</taxon>
        <taxon>Acutalibacteraceae</taxon>
        <taxon>Caproicibacter</taxon>
    </lineage>
</organism>
<evidence type="ECO:0000313" key="3">
    <source>
        <dbReference type="EMBL" id="QNK40403.1"/>
    </source>
</evidence>
<dbReference type="EMBL" id="VWXL01000027">
    <property type="protein sequence ID" value="MVB10375.1"/>
    <property type="molecule type" value="Genomic_DNA"/>
</dbReference>
<dbReference type="PANTHER" id="PTHR37694">
    <property type="entry name" value="SLR8022 PROTEIN"/>
    <property type="match status" value="1"/>
</dbReference>
<dbReference type="Pfam" id="PF07883">
    <property type="entry name" value="Cupin_2"/>
    <property type="match status" value="1"/>
</dbReference>
<evidence type="ECO:0000313" key="5">
    <source>
        <dbReference type="Proteomes" id="UP000515909"/>
    </source>
</evidence>
<dbReference type="EMBL" id="CP060286">
    <property type="protein sequence ID" value="QNK40403.1"/>
    <property type="molecule type" value="Genomic_DNA"/>
</dbReference>
<dbReference type="AlphaFoldDB" id="A0A6N8HXP8"/>
<protein>
    <submittedName>
        <fullName evidence="2">Cupin domain protein</fullName>
    </submittedName>
    <submittedName>
        <fullName evidence="3">Cupin domain-containing protein</fullName>
    </submittedName>
</protein>
<dbReference type="Gene3D" id="2.60.120.10">
    <property type="entry name" value="Jelly Rolls"/>
    <property type="match status" value="1"/>
</dbReference>
<dbReference type="Proteomes" id="UP000515909">
    <property type="component" value="Chromosome"/>
</dbReference>
<dbReference type="PANTHER" id="PTHR37694:SF1">
    <property type="entry name" value="SLR8022 PROTEIN"/>
    <property type="match status" value="1"/>
</dbReference>
<dbReference type="InterPro" id="IPR011051">
    <property type="entry name" value="RmlC_Cupin_sf"/>
</dbReference>
<dbReference type="RefSeq" id="WP_156990020.1">
    <property type="nucleotide sequence ID" value="NZ_CP060286.1"/>
</dbReference>
<accession>A0A6N8HXP8</accession>
<evidence type="ECO:0000313" key="2">
    <source>
        <dbReference type="EMBL" id="MVB10375.1"/>
    </source>
</evidence>
<dbReference type="CDD" id="cd02230">
    <property type="entry name" value="cupin_HP0902-like"/>
    <property type="match status" value="1"/>
</dbReference>
<dbReference type="SUPFAM" id="SSF51182">
    <property type="entry name" value="RmlC-like cupins"/>
    <property type="match status" value="1"/>
</dbReference>
<reference evidence="2 4" key="1">
    <citation type="submission" date="2019-09" db="EMBL/GenBank/DDBJ databases">
        <title>Genome sequence of Clostridium sp. EA1.</title>
        <authorList>
            <person name="Poehlein A."/>
            <person name="Bengelsdorf F.R."/>
            <person name="Daniel R."/>
        </authorList>
    </citation>
    <scope>NUCLEOTIDE SEQUENCE [LARGE SCALE GENOMIC DNA]</scope>
    <source>
        <strain evidence="2 4">EA1</strain>
    </source>
</reference>
<dbReference type="InterPro" id="IPR013096">
    <property type="entry name" value="Cupin_2"/>
</dbReference>
<sequence length="113" mass="12476">MNSHYLKNIDFEKELDLTKLVEYQDGQVVSRTLAQNQAVSITLFAFDQNEEISSHSSGGDAMVMILEGTALITIGEKKIHLDSGKTIIMPAGIPHAVASESRFKMLLVVVFPR</sequence>
<proteinExistence type="predicted"/>
<dbReference type="OrthoDB" id="9793184at2"/>
<dbReference type="Proteomes" id="UP000469440">
    <property type="component" value="Unassembled WGS sequence"/>
</dbReference>
<reference evidence="3 5" key="2">
    <citation type="submission" date="2020-08" db="EMBL/GenBank/DDBJ databases">
        <title>The isolate Caproiciproducens sp. 7D4C2 produces n-caproate at mildly acidic conditions from hexoses: genome and rBOX comparison with related strains and chain-elongating bacteria.</title>
        <authorList>
            <person name="Esquivel-Elizondo S."/>
            <person name="Bagci C."/>
            <person name="Temovska M."/>
            <person name="Jeon B.S."/>
            <person name="Bessarab I."/>
            <person name="Williams R.B.H."/>
            <person name="Huson D.H."/>
            <person name="Angenent L.T."/>
        </authorList>
    </citation>
    <scope>NUCLEOTIDE SEQUENCE [LARGE SCALE GENOMIC DNA]</scope>
    <source>
        <strain evidence="3 5">7D4C2</strain>
    </source>
</reference>
<evidence type="ECO:0000259" key="1">
    <source>
        <dbReference type="Pfam" id="PF07883"/>
    </source>
</evidence>
<dbReference type="KEGG" id="cfem:HCR03_17355"/>
<dbReference type="InterPro" id="IPR014710">
    <property type="entry name" value="RmlC-like_jellyroll"/>
</dbReference>